<dbReference type="PRINTS" id="PR00437">
    <property type="entry name" value="SMALLCYTKCXC"/>
</dbReference>
<gene>
    <name evidence="5" type="ORF">Q5P01_002521</name>
</gene>
<name>A0AA88P0S3_CHASR</name>
<dbReference type="Gene3D" id="2.40.50.40">
    <property type="match status" value="1"/>
</dbReference>
<organism evidence="5 6">
    <name type="scientific">Channa striata</name>
    <name type="common">Snakehead murrel</name>
    <name type="synonym">Ophicephalus striatus</name>
    <dbReference type="NCBI Taxonomy" id="64152"/>
    <lineage>
        <taxon>Eukaryota</taxon>
        <taxon>Metazoa</taxon>
        <taxon>Chordata</taxon>
        <taxon>Craniata</taxon>
        <taxon>Vertebrata</taxon>
        <taxon>Euteleostomi</taxon>
        <taxon>Actinopterygii</taxon>
        <taxon>Neopterygii</taxon>
        <taxon>Teleostei</taxon>
        <taxon>Neoteleostei</taxon>
        <taxon>Acanthomorphata</taxon>
        <taxon>Anabantaria</taxon>
        <taxon>Anabantiformes</taxon>
        <taxon>Channoidei</taxon>
        <taxon>Channidae</taxon>
        <taxon>Channa</taxon>
    </lineage>
</organism>
<keyword evidence="1" id="KW-0202">Cytokine</keyword>
<keyword evidence="6" id="KW-1185">Reference proteome</keyword>
<comment type="caution">
    <text evidence="5">The sequence shown here is derived from an EMBL/GenBank/DDBJ whole genome shotgun (WGS) entry which is preliminary data.</text>
</comment>
<protein>
    <recommendedName>
        <fullName evidence="4">Chemokine interleukin-8-like domain-containing protein</fullName>
    </recommendedName>
</protein>
<evidence type="ECO:0000256" key="3">
    <source>
        <dbReference type="SAM" id="SignalP"/>
    </source>
</evidence>
<dbReference type="InterPro" id="IPR001811">
    <property type="entry name" value="Chemokine_IL8-like_dom"/>
</dbReference>
<dbReference type="AlphaFoldDB" id="A0AA88P0S3"/>
<feature type="compositionally biased region" description="Low complexity" evidence="2">
    <location>
        <begin position="94"/>
        <end position="112"/>
    </location>
</feature>
<dbReference type="GO" id="GO:0005615">
    <property type="term" value="C:extracellular space"/>
    <property type="evidence" value="ECO:0007669"/>
    <property type="project" value="UniProtKB-KW"/>
</dbReference>
<dbReference type="InterPro" id="IPR001089">
    <property type="entry name" value="Chemokine_CXC"/>
</dbReference>
<dbReference type="SMART" id="SM00199">
    <property type="entry name" value="SCY"/>
    <property type="match status" value="1"/>
</dbReference>
<feature type="signal peptide" evidence="3">
    <location>
        <begin position="1"/>
        <end position="19"/>
    </location>
</feature>
<evidence type="ECO:0000313" key="5">
    <source>
        <dbReference type="EMBL" id="KAK2862988.1"/>
    </source>
</evidence>
<evidence type="ECO:0000256" key="1">
    <source>
        <dbReference type="ARBA" id="ARBA00022514"/>
    </source>
</evidence>
<proteinExistence type="predicted"/>
<accession>A0AA88P0S3</accession>
<dbReference type="EMBL" id="JAUPFM010000001">
    <property type="protein sequence ID" value="KAK2862988.1"/>
    <property type="molecule type" value="Genomic_DNA"/>
</dbReference>
<dbReference type="SUPFAM" id="SSF54117">
    <property type="entry name" value="Interleukin 8-like chemokines"/>
    <property type="match status" value="1"/>
</dbReference>
<dbReference type="Proteomes" id="UP001187415">
    <property type="component" value="Unassembled WGS sequence"/>
</dbReference>
<feature type="chain" id="PRO_5041743266" description="Chemokine interleukin-8-like domain-containing protein" evidence="3">
    <location>
        <begin position="20"/>
        <end position="112"/>
    </location>
</feature>
<evidence type="ECO:0000313" key="6">
    <source>
        <dbReference type="Proteomes" id="UP001187415"/>
    </source>
</evidence>
<dbReference type="GO" id="GO:0008009">
    <property type="term" value="F:chemokine activity"/>
    <property type="evidence" value="ECO:0007669"/>
    <property type="project" value="InterPro"/>
</dbReference>
<feature type="region of interest" description="Disordered" evidence="2">
    <location>
        <begin position="86"/>
        <end position="112"/>
    </location>
</feature>
<dbReference type="PRINTS" id="PR00436">
    <property type="entry name" value="INTERLEUKIN8"/>
</dbReference>
<keyword evidence="3" id="KW-0732">Signal</keyword>
<dbReference type="Pfam" id="PF00048">
    <property type="entry name" value="IL8"/>
    <property type="match status" value="1"/>
</dbReference>
<evidence type="ECO:0000256" key="2">
    <source>
        <dbReference type="SAM" id="MobiDB-lite"/>
    </source>
</evidence>
<dbReference type="InterPro" id="IPR036048">
    <property type="entry name" value="Interleukin_8-like_sf"/>
</dbReference>
<dbReference type="GO" id="GO:0006955">
    <property type="term" value="P:immune response"/>
    <property type="evidence" value="ECO:0007669"/>
    <property type="project" value="InterPro"/>
</dbReference>
<reference evidence="5" key="1">
    <citation type="submission" date="2023-07" db="EMBL/GenBank/DDBJ databases">
        <title>Chromosome-level Genome Assembly of Striped Snakehead (Channa striata).</title>
        <authorList>
            <person name="Liu H."/>
        </authorList>
    </citation>
    <scope>NUCLEOTIDE SEQUENCE</scope>
    <source>
        <strain evidence="5">Gz</strain>
        <tissue evidence="5">Muscle</tissue>
    </source>
</reference>
<sequence>MPTSMQCIILLTCMGICSSTTIRTCRCLKPVRSVRFDLVTEVRSIPVRPYCSKEEVIVQLKNNGLLCLEPKFQWTRVFLQRWEKMKNNPSPNKTTATTTTLTATLATTAQTS</sequence>
<feature type="domain" description="Chemokine interleukin-8-like" evidence="4">
    <location>
        <begin position="22"/>
        <end position="82"/>
    </location>
</feature>
<evidence type="ECO:0000259" key="4">
    <source>
        <dbReference type="SMART" id="SM00199"/>
    </source>
</evidence>